<keyword evidence="3" id="KW-1185">Reference proteome</keyword>
<organism evidence="2 3">
    <name type="scientific">Pyrodictium abyssi</name>
    <dbReference type="NCBI Taxonomy" id="54256"/>
    <lineage>
        <taxon>Archaea</taxon>
        <taxon>Thermoproteota</taxon>
        <taxon>Thermoprotei</taxon>
        <taxon>Desulfurococcales</taxon>
        <taxon>Pyrodictiaceae</taxon>
        <taxon>Pyrodictium</taxon>
    </lineage>
</organism>
<proteinExistence type="predicted"/>
<feature type="compositionally biased region" description="Polar residues" evidence="1">
    <location>
        <begin position="32"/>
        <end position="54"/>
    </location>
</feature>
<feature type="region of interest" description="Disordered" evidence="1">
    <location>
        <begin position="1"/>
        <end position="54"/>
    </location>
</feature>
<evidence type="ECO:0000313" key="3">
    <source>
        <dbReference type="Proteomes" id="UP001341135"/>
    </source>
</evidence>
<sequence length="54" mass="6013">MGRRRRQAQETRRSAHQVGPVNIAGTSHKPLQATSPTSNTPRNSYIETTNNPQL</sequence>
<reference evidence="2 3" key="1">
    <citation type="submission" date="2023-09" db="EMBL/GenBank/DDBJ databases">
        <title>Pyrofollis japonicus gen. nov. sp. nov., a novel member of the family Pyrodictiaceae isolated from the Iheya North hydrothermal field.</title>
        <authorList>
            <person name="Miyazaki U."/>
            <person name="Sanari M."/>
            <person name="Tame A."/>
            <person name="Kitajima M."/>
            <person name="Okamoto A."/>
            <person name="Sawayama S."/>
            <person name="Miyazaki J."/>
            <person name="Takai K."/>
            <person name="Nakagawa S."/>
        </authorList>
    </citation>
    <scope>NUCLEOTIDE SEQUENCE [LARGE SCALE GENOMIC DNA]</scope>
    <source>
        <strain evidence="2 3">AV2</strain>
    </source>
</reference>
<dbReference type="Proteomes" id="UP001341135">
    <property type="component" value="Chromosome"/>
</dbReference>
<protein>
    <submittedName>
        <fullName evidence="2">Uncharacterized protein</fullName>
    </submittedName>
</protein>
<evidence type="ECO:0000256" key="1">
    <source>
        <dbReference type="SAM" id="MobiDB-lite"/>
    </source>
</evidence>
<evidence type="ECO:0000313" key="2">
    <source>
        <dbReference type="EMBL" id="BES81097.1"/>
    </source>
</evidence>
<dbReference type="EMBL" id="AP028907">
    <property type="protein sequence ID" value="BES81097.1"/>
    <property type="molecule type" value="Genomic_DNA"/>
</dbReference>
<gene>
    <name evidence="2" type="ORF">PABY_06640</name>
</gene>
<accession>A0ABM8IU63</accession>
<name>A0ABM8IU63_9CREN</name>